<dbReference type="PANTHER" id="PTHR46890">
    <property type="entry name" value="NON-LTR RETROLELEMENT REVERSE TRANSCRIPTASE-LIKE PROTEIN-RELATED"/>
    <property type="match status" value="1"/>
</dbReference>
<accession>A0AAE0A0Y7</accession>
<dbReference type="InterPro" id="IPR043502">
    <property type="entry name" value="DNA/RNA_pol_sf"/>
</dbReference>
<feature type="domain" description="Reverse transcriptase" evidence="1">
    <location>
        <begin position="1"/>
        <end position="258"/>
    </location>
</feature>
<comment type="caution">
    <text evidence="2">The sequence shown here is derived from an EMBL/GenBank/DDBJ whole genome shotgun (WGS) entry which is preliminary data.</text>
</comment>
<dbReference type="InterPro" id="IPR052343">
    <property type="entry name" value="Retrotransposon-Effector_Assoc"/>
</dbReference>
<evidence type="ECO:0000313" key="3">
    <source>
        <dbReference type="Proteomes" id="UP001281410"/>
    </source>
</evidence>
<dbReference type="InterPro" id="IPR000477">
    <property type="entry name" value="RT_dom"/>
</dbReference>
<dbReference type="Proteomes" id="UP001281410">
    <property type="component" value="Unassembled WGS sequence"/>
</dbReference>
<reference evidence="2" key="1">
    <citation type="journal article" date="2023" name="Plant J.">
        <title>Genome sequences and population genomics provide insights into the demographic history, inbreeding, and mutation load of two 'living fossil' tree species of Dipteronia.</title>
        <authorList>
            <person name="Feng Y."/>
            <person name="Comes H.P."/>
            <person name="Chen J."/>
            <person name="Zhu S."/>
            <person name="Lu R."/>
            <person name="Zhang X."/>
            <person name="Li P."/>
            <person name="Qiu J."/>
            <person name="Olsen K.M."/>
            <person name="Qiu Y."/>
        </authorList>
    </citation>
    <scope>NUCLEOTIDE SEQUENCE</scope>
    <source>
        <strain evidence="2">NBL</strain>
    </source>
</reference>
<protein>
    <recommendedName>
        <fullName evidence="1">Reverse transcriptase domain-containing protein</fullName>
    </recommendedName>
</protein>
<dbReference type="PROSITE" id="PS50878">
    <property type="entry name" value="RT_POL"/>
    <property type="match status" value="1"/>
</dbReference>
<proteinExistence type="predicted"/>
<keyword evidence="3" id="KW-1185">Reference proteome</keyword>
<dbReference type="EMBL" id="JANJYJ010000007">
    <property type="protein sequence ID" value="KAK3198720.1"/>
    <property type="molecule type" value="Genomic_DNA"/>
</dbReference>
<name>A0AAE0A0Y7_9ROSI</name>
<dbReference type="PANTHER" id="PTHR46890:SF48">
    <property type="entry name" value="RNA-DIRECTED DNA POLYMERASE"/>
    <property type="match status" value="1"/>
</dbReference>
<gene>
    <name evidence="2" type="ORF">Dsin_022135</name>
</gene>
<dbReference type="AlphaFoldDB" id="A0AAE0A0Y7"/>
<sequence length="258" mass="29696">MGADPCYSRSAHLSPQVPTPNIYSLFFSYKFQQLSIDYLSLPLPSNSDSELLEAAFSYKEVWEVLRRCDGNKALGPDGMDFNFIKANWKTISSDIMSFFDEFHRDGSIEEIIHHWKKDKNGGLLVKLDFEKAYDSVDHGFLDFMMSEMGFGLKWRQWMGNCITSPSLSVLVNSYPTEQLRLEKDLPQGDPLSLFLFNIAIEGLHRLFERSFELDLMRGVVFGDNEVHIYHLQFANDRMLFSSTESGISSQCQEDSKMF</sequence>
<evidence type="ECO:0000313" key="2">
    <source>
        <dbReference type="EMBL" id="KAK3198720.1"/>
    </source>
</evidence>
<dbReference type="SUPFAM" id="SSF56672">
    <property type="entry name" value="DNA/RNA polymerases"/>
    <property type="match status" value="1"/>
</dbReference>
<organism evidence="2 3">
    <name type="scientific">Dipteronia sinensis</name>
    <dbReference type="NCBI Taxonomy" id="43782"/>
    <lineage>
        <taxon>Eukaryota</taxon>
        <taxon>Viridiplantae</taxon>
        <taxon>Streptophyta</taxon>
        <taxon>Embryophyta</taxon>
        <taxon>Tracheophyta</taxon>
        <taxon>Spermatophyta</taxon>
        <taxon>Magnoliopsida</taxon>
        <taxon>eudicotyledons</taxon>
        <taxon>Gunneridae</taxon>
        <taxon>Pentapetalae</taxon>
        <taxon>rosids</taxon>
        <taxon>malvids</taxon>
        <taxon>Sapindales</taxon>
        <taxon>Sapindaceae</taxon>
        <taxon>Hippocastanoideae</taxon>
        <taxon>Acereae</taxon>
        <taxon>Dipteronia</taxon>
    </lineage>
</organism>
<dbReference type="Pfam" id="PF00078">
    <property type="entry name" value="RVT_1"/>
    <property type="match status" value="1"/>
</dbReference>
<evidence type="ECO:0000259" key="1">
    <source>
        <dbReference type="PROSITE" id="PS50878"/>
    </source>
</evidence>